<evidence type="ECO:0000313" key="1">
    <source>
        <dbReference type="EMBL" id="GGA44513.1"/>
    </source>
</evidence>
<name>A0ABQ1GIL5_9GAMM</name>
<gene>
    <name evidence="1" type="ORF">GCM10011328_19500</name>
</gene>
<dbReference type="Proteomes" id="UP000627464">
    <property type="component" value="Unassembled WGS sequence"/>
</dbReference>
<dbReference type="EMBL" id="BMFZ01000004">
    <property type="protein sequence ID" value="GGA44513.1"/>
    <property type="molecule type" value="Genomic_DNA"/>
</dbReference>
<protein>
    <submittedName>
        <fullName evidence="1">Uncharacterized protein</fullName>
    </submittedName>
</protein>
<organism evidence="1 2">
    <name type="scientific">Hafnia psychrotolerans</name>
    <dbReference type="NCBI Taxonomy" id="1477018"/>
    <lineage>
        <taxon>Bacteria</taxon>
        <taxon>Pseudomonadati</taxon>
        <taxon>Pseudomonadota</taxon>
        <taxon>Gammaproteobacteria</taxon>
        <taxon>Enterobacterales</taxon>
        <taxon>Hafniaceae</taxon>
        <taxon>Hafnia</taxon>
    </lineage>
</organism>
<keyword evidence="2" id="KW-1185">Reference proteome</keyword>
<proteinExistence type="predicted"/>
<reference evidence="2" key="1">
    <citation type="journal article" date="2019" name="Int. J. Syst. Evol. Microbiol.">
        <title>The Global Catalogue of Microorganisms (GCM) 10K type strain sequencing project: providing services to taxonomists for standard genome sequencing and annotation.</title>
        <authorList>
            <consortium name="The Broad Institute Genomics Platform"/>
            <consortium name="The Broad Institute Genome Sequencing Center for Infectious Disease"/>
            <person name="Wu L."/>
            <person name="Ma J."/>
        </authorList>
    </citation>
    <scope>NUCLEOTIDE SEQUENCE [LARGE SCALE GENOMIC DNA]</scope>
    <source>
        <strain evidence="2">CGMCC 1.12806</strain>
    </source>
</reference>
<sequence length="54" mass="5589">MRAVSAKQINIQQVAIVASGTASDVMAVSPLGKATFMHVPGLVACKNSSCRSKK</sequence>
<accession>A0ABQ1GIL5</accession>
<evidence type="ECO:0000313" key="2">
    <source>
        <dbReference type="Proteomes" id="UP000627464"/>
    </source>
</evidence>
<comment type="caution">
    <text evidence="1">The sequence shown here is derived from an EMBL/GenBank/DDBJ whole genome shotgun (WGS) entry which is preliminary data.</text>
</comment>